<name>A2EC64_TRIV3</name>
<dbReference type="SMR" id="A2EC64"/>
<dbReference type="eggNOG" id="ENOG502SX9C">
    <property type="taxonomic scope" value="Eukaryota"/>
</dbReference>
<reference evidence="2" key="2">
    <citation type="journal article" date="2007" name="Science">
        <title>Draft genome sequence of the sexually transmitted pathogen Trichomonas vaginalis.</title>
        <authorList>
            <person name="Carlton J.M."/>
            <person name="Hirt R.P."/>
            <person name="Silva J.C."/>
            <person name="Delcher A.L."/>
            <person name="Schatz M."/>
            <person name="Zhao Q."/>
            <person name="Wortman J.R."/>
            <person name="Bidwell S.L."/>
            <person name="Alsmark U.C.M."/>
            <person name="Besteiro S."/>
            <person name="Sicheritz-Ponten T."/>
            <person name="Noel C.J."/>
            <person name="Dacks J.B."/>
            <person name="Foster P.G."/>
            <person name="Simillion C."/>
            <person name="Van de Peer Y."/>
            <person name="Miranda-Saavedra D."/>
            <person name="Barton G.J."/>
            <person name="Westrop G.D."/>
            <person name="Mueller S."/>
            <person name="Dessi D."/>
            <person name="Fiori P.L."/>
            <person name="Ren Q."/>
            <person name="Paulsen I."/>
            <person name="Zhang H."/>
            <person name="Bastida-Corcuera F.D."/>
            <person name="Simoes-Barbosa A."/>
            <person name="Brown M.T."/>
            <person name="Hayes R.D."/>
            <person name="Mukherjee M."/>
            <person name="Okumura C.Y."/>
            <person name="Schneider R."/>
            <person name="Smith A.J."/>
            <person name="Vanacova S."/>
            <person name="Villalvazo M."/>
            <person name="Haas B.J."/>
            <person name="Pertea M."/>
            <person name="Feldblyum T.V."/>
            <person name="Utterback T.R."/>
            <person name="Shu C.L."/>
            <person name="Osoegawa K."/>
            <person name="de Jong P.J."/>
            <person name="Hrdy I."/>
            <person name="Horvathova L."/>
            <person name="Zubacova Z."/>
            <person name="Dolezal P."/>
            <person name="Malik S.B."/>
            <person name="Logsdon J.M. Jr."/>
            <person name="Henze K."/>
            <person name="Gupta A."/>
            <person name="Wang C.C."/>
            <person name="Dunne R.L."/>
            <person name="Upcroft J.A."/>
            <person name="Upcroft P."/>
            <person name="White O."/>
            <person name="Salzberg S.L."/>
            <person name="Tang P."/>
            <person name="Chiu C.-H."/>
            <person name="Lee Y.-S."/>
            <person name="Embley T.M."/>
            <person name="Coombs G.H."/>
            <person name="Mottram J.C."/>
            <person name="Tachezy J."/>
            <person name="Fraser-Liggett C.M."/>
            <person name="Johnson P.J."/>
        </authorList>
    </citation>
    <scope>NUCLEOTIDE SEQUENCE [LARGE SCALE GENOMIC DNA]</scope>
    <source>
        <strain evidence="2">G3</strain>
    </source>
</reference>
<evidence type="ECO:0000259" key="1">
    <source>
        <dbReference type="PROSITE" id="PS51462"/>
    </source>
</evidence>
<dbReference type="InterPro" id="IPR000086">
    <property type="entry name" value="NUDIX_hydrolase_dom"/>
</dbReference>
<accession>A2EC64</accession>
<dbReference type="Pfam" id="PF00293">
    <property type="entry name" value="NUDIX"/>
    <property type="match status" value="1"/>
</dbReference>
<dbReference type="PANTHER" id="PTHR43736:SF1">
    <property type="entry name" value="DIHYDRONEOPTERIN TRIPHOSPHATE DIPHOSPHATASE"/>
    <property type="match status" value="1"/>
</dbReference>
<dbReference type="AlphaFoldDB" id="A2EC64"/>
<dbReference type="CDD" id="cd03674">
    <property type="entry name" value="NUDIX_Hydrolase"/>
    <property type="match status" value="1"/>
</dbReference>
<keyword evidence="3" id="KW-1185">Reference proteome</keyword>
<dbReference type="VEuPathDB" id="TrichDB:TVAGG3_0205230"/>
<evidence type="ECO:0000313" key="2">
    <source>
        <dbReference type="EMBL" id="EAY09741.1"/>
    </source>
</evidence>
<organism evidence="2 3">
    <name type="scientific">Trichomonas vaginalis (strain ATCC PRA-98 / G3)</name>
    <dbReference type="NCBI Taxonomy" id="412133"/>
    <lineage>
        <taxon>Eukaryota</taxon>
        <taxon>Metamonada</taxon>
        <taxon>Parabasalia</taxon>
        <taxon>Trichomonadida</taxon>
        <taxon>Trichomonadidae</taxon>
        <taxon>Trichomonas</taxon>
    </lineage>
</organism>
<protein>
    <submittedName>
        <fullName evidence="2">Hydrolase, NUDIX family protein</fullName>
    </submittedName>
</protein>
<dbReference type="STRING" id="5722.A2EC64"/>
<dbReference type="InParanoid" id="A2EC64"/>
<evidence type="ECO:0000313" key="3">
    <source>
        <dbReference type="Proteomes" id="UP000001542"/>
    </source>
</evidence>
<dbReference type="SUPFAM" id="SSF55811">
    <property type="entry name" value="Nudix"/>
    <property type="match status" value="1"/>
</dbReference>
<reference evidence="2" key="1">
    <citation type="submission" date="2006-10" db="EMBL/GenBank/DDBJ databases">
        <authorList>
            <person name="Amadeo P."/>
            <person name="Zhao Q."/>
            <person name="Wortman J."/>
            <person name="Fraser-Liggett C."/>
            <person name="Carlton J."/>
        </authorList>
    </citation>
    <scope>NUCLEOTIDE SEQUENCE</scope>
    <source>
        <strain evidence="2">G3</strain>
    </source>
</reference>
<keyword evidence="2" id="KW-0378">Hydrolase</keyword>
<dbReference type="Gene3D" id="3.90.79.10">
    <property type="entry name" value="Nucleoside Triphosphate Pyrophosphohydrolase"/>
    <property type="match status" value="1"/>
</dbReference>
<dbReference type="EMBL" id="DS113351">
    <property type="protein sequence ID" value="EAY09741.1"/>
    <property type="molecule type" value="Genomic_DNA"/>
</dbReference>
<feature type="domain" description="Nudix hydrolase" evidence="1">
    <location>
        <begin position="8"/>
        <end position="148"/>
    </location>
</feature>
<sequence>MLLRTNLFAHFSSSSFIFNKDRTKTLFIYHNIYKSWTWTGGHNDGDPDFLHVAMKEAKEETGVNVRVVSPEPVCLDIIPVWGHVKNGKWVSSHQHINLTYILEADENEQLVVKPDENSGVRWIPVDEVCKINEEYMMHPIFKKIIERAQKMF</sequence>
<gene>
    <name evidence="2" type="ORF">TVAG_413910</name>
</gene>
<dbReference type="GO" id="GO:0016787">
    <property type="term" value="F:hydrolase activity"/>
    <property type="evidence" value="ECO:0007669"/>
    <property type="project" value="UniProtKB-KW"/>
</dbReference>
<dbReference type="KEGG" id="tva:4767665"/>
<dbReference type="InterPro" id="IPR015797">
    <property type="entry name" value="NUDIX_hydrolase-like_dom_sf"/>
</dbReference>
<dbReference type="Proteomes" id="UP000001542">
    <property type="component" value="Unassembled WGS sequence"/>
</dbReference>
<dbReference type="VEuPathDB" id="TrichDB:TVAG_413910"/>
<dbReference type="OrthoDB" id="276276at2759"/>
<dbReference type="PROSITE" id="PS51462">
    <property type="entry name" value="NUDIX"/>
    <property type="match status" value="1"/>
</dbReference>
<dbReference type="PANTHER" id="PTHR43736">
    <property type="entry name" value="ADP-RIBOSE PYROPHOSPHATASE"/>
    <property type="match status" value="1"/>
</dbReference>
<dbReference type="RefSeq" id="XP_001321964.1">
    <property type="nucleotide sequence ID" value="XM_001321929.1"/>
</dbReference>
<proteinExistence type="predicted"/>